<protein>
    <submittedName>
        <fullName evidence="1">Sle1_098 protein</fullName>
    </submittedName>
</protein>
<dbReference type="AlphaFoldDB" id="A0A0F7VL20"/>
<evidence type="ECO:0000313" key="2">
    <source>
        <dbReference type="Proteomes" id="UP000035016"/>
    </source>
</evidence>
<proteinExistence type="predicted"/>
<reference evidence="2" key="1">
    <citation type="submission" date="2015-02" db="EMBL/GenBank/DDBJ databases">
        <authorList>
            <person name="Gomez-Escribano P.J."/>
        </authorList>
    </citation>
    <scope>NUCLEOTIDE SEQUENCE [LARGE SCALE GENOMIC DNA]</scope>
    <source>
        <strain evidence="2">C34 (DSM 42122 / NRRL B-24963)</strain>
        <plasmid evidence="2">pSLE1</plasmid>
    </source>
</reference>
<accession>A0A0F7VL20</accession>
<organism evidence="1 2">
    <name type="scientific">Streptomyces leeuwenhoekii</name>
    <dbReference type="NCBI Taxonomy" id="1437453"/>
    <lineage>
        <taxon>Bacteria</taxon>
        <taxon>Bacillati</taxon>
        <taxon>Actinomycetota</taxon>
        <taxon>Actinomycetes</taxon>
        <taxon>Kitasatosporales</taxon>
        <taxon>Streptomycetaceae</taxon>
        <taxon>Streptomyces</taxon>
    </lineage>
</organism>
<dbReference type="KEGG" id="sle:sle1_098"/>
<sequence length="44" mass="4640">MPGHDLTRFYVLLPLLAVFAVLEPAGANAVLTALGILAALHQLK</sequence>
<dbReference type="EMBL" id="LN831788">
    <property type="protein sequence ID" value="CQR59265.1"/>
    <property type="molecule type" value="Genomic_DNA"/>
</dbReference>
<name>A0A0F7VL20_STRLW</name>
<geneLocation type="plasmid" evidence="1 2">
    <name>pSLE1</name>
</geneLocation>
<gene>
    <name evidence="1" type="ORF">sle1_098</name>
</gene>
<evidence type="ECO:0000313" key="1">
    <source>
        <dbReference type="EMBL" id="CQR59265.1"/>
    </source>
</evidence>
<dbReference type="Proteomes" id="UP000035016">
    <property type="component" value="Plasmid pSLE1"/>
</dbReference>
<dbReference type="RefSeq" id="WP_277990860.1">
    <property type="nucleotide sequence ID" value="NZ_LN831788.1"/>
</dbReference>
<dbReference type="PATRIC" id="fig|1437453.6.peg.7224"/>
<keyword evidence="1" id="KW-0614">Plasmid</keyword>